<gene>
    <name evidence="6" type="primary">SMEK</name>
    <name evidence="6" type="ORF">TSPGSL018_8108</name>
</gene>
<dbReference type="Gene3D" id="1.25.10.10">
    <property type="entry name" value="Leucine-rich Repeat Variant"/>
    <property type="match status" value="1"/>
</dbReference>
<sequence length="821" mass="93034">MQNFNMQRVKIYRLNRDGLWDDKGTGHVSMEYMEQSDSVGLVVISEEDTRTLLIHRISREDIYQRQGDDTIITWSDPEIGTEIALSFQEAQGCSHVWGQIRDVQERYNPADSSRRRGAVDEFDMSANPMEQEPFAETNNLSAELPAVGLANLPDIAKVLTECTSFQRENVARQLIEGDYLRKLLDLFRTCEDLEDRDSLNHLYKIVKGAIMLNETALFELLLSEDNVMDVVGALEYDPELKEQQKYREFLRERVVFKEVVPIKDQDVKAKIHQTYRISYIKDVILPRVLDDATFATLASLMLFNNVEVLMALQSDSTFLSELFGRLKSVNPQESDWRDLVAFLQELCSLAKHLQATPRMQLFAKLVDLGMFEVVTQVMKSGNAELRLRGSDILLSTLQHDPSPLRTFLIKQDGHALFTLLVDSLVDDYPKSGSELCGGLQEQVLEMLRMLLDPESMEQSAEKNEFLELFYDEYIGKLVQTLRVTKTGSGSSESQPSPATLGTIVELLCFCVQNHSYRIKYYILRNNVVEKVLRLLKCSQKWLVVAAVRFLRTCIGVKDEFYNRYLVRNNLLEPVVKAFIENGSRYNLLNSAILELVEFIRKENIQGLISHLVEQCYNEALEDIDYVDTFKQLKIKYEQSQERRVEASAGAAPTTSGGATQRARDMLMANRRRRDERGLDKDEEDYFNEDDDDDDTNDTTPMERSTGPRPLIGPKPPPADDTRRNTAGNGNAREDSVNANPLLPLVDYDDDDDDERGTSDGSADPHQVSSPRGSRTGSAPGGKREPGQDADASPGKRHRVDDDASKKLIPAASGTNSWMRTA</sequence>
<dbReference type="PANTHER" id="PTHR23318">
    <property type="entry name" value="ATP SYNTHASE GAMMA-RELATED"/>
    <property type="match status" value="1"/>
</dbReference>
<dbReference type="Pfam" id="PF22972">
    <property type="entry name" value="EVH1_PP4R3"/>
    <property type="match status" value="1"/>
</dbReference>
<feature type="compositionally biased region" description="Polar residues" evidence="3">
    <location>
        <begin position="766"/>
        <end position="776"/>
    </location>
</feature>
<accession>A0A061R721</accession>
<dbReference type="Pfam" id="PF04802">
    <property type="entry name" value="PP4R3"/>
    <property type="match status" value="1"/>
</dbReference>
<feature type="domain" description="PP4R3 EVH1-like" evidence="5">
    <location>
        <begin position="7"/>
        <end position="105"/>
    </location>
</feature>
<organism evidence="6">
    <name type="scientific">Tetraselmis sp. GSL018</name>
    <dbReference type="NCBI Taxonomy" id="582737"/>
    <lineage>
        <taxon>Eukaryota</taxon>
        <taxon>Viridiplantae</taxon>
        <taxon>Chlorophyta</taxon>
        <taxon>core chlorophytes</taxon>
        <taxon>Chlorodendrophyceae</taxon>
        <taxon>Chlorodendrales</taxon>
        <taxon>Chlorodendraceae</taxon>
        <taxon>Tetraselmis</taxon>
    </lineage>
</organism>
<dbReference type="SUPFAM" id="SSF50729">
    <property type="entry name" value="PH domain-like"/>
    <property type="match status" value="1"/>
</dbReference>
<evidence type="ECO:0000259" key="4">
    <source>
        <dbReference type="Pfam" id="PF04802"/>
    </source>
</evidence>
<feature type="region of interest" description="Disordered" evidence="3">
    <location>
        <begin position="640"/>
        <end position="821"/>
    </location>
</feature>
<protein>
    <submittedName>
        <fullName evidence="6">Protein phosphatase 4 regulatory subunit 3</fullName>
    </submittedName>
</protein>
<dbReference type="InterPro" id="IPR051137">
    <property type="entry name" value="PP4R3-like"/>
</dbReference>
<dbReference type="GO" id="GO:0030289">
    <property type="term" value="C:protein phosphatase 4 complex"/>
    <property type="evidence" value="ECO:0007669"/>
    <property type="project" value="TreeGrafter"/>
</dbReference>
<evidence type="ECO:0000256" key="3">
    <source>
        <dbReference type="SAM" id="MobiDB-lite"/>
    </source>
</evidence>
<feature type="compositionally biased region" description="Low complexity" evidence="3">
    <location>
        <begin position="646"/>
        <end position="659"/>
    </location>
</feature>
<dbReference type="InterPro" id="IPR055236">
    <property type="entry name" value="EVH1_PP4R3"/>
</dbReference>
<feature type="compositionally biased region" description="Acidic residues" evidence="3">
    <location>
        <begin position="680"/>
        <end position="696"/>
    </location>
</feature>
<comment type="subcellular location">
    <subcellularLocation>
        <location evidence="1">Nucleus</location>
    </subcellularLocation>
</comment>
<dbReference type="AlphaFoldDB" id="A0A061R721"/>
<evidence type="ECO:0000313" key="6">
    <source>
        <dbReference type="EMBL" id="JAC68702.1"/>
    </source>
</evidence>
<dbReference type="InterPro" id="IPR011993">
    <property type="entry name" value="PH-like_dom_sf"/>
</dbReference>
<evidence type="ECO:0000259" key="5">
    <source>
        <dbReference type="Pfam" id="PF22972"/>
    </source>
</evidence>
<evidence type="ECO:0000256" key="1">
    <source>
        <dbReference type="ARBA" id="ARBA00004123"/>
    </source>
</evidence>
<name>A0A061R721_9CHLO</name>
<dbReference type="SUPFAM" id="SSF48371">
    <property type="entry name" value="ARM repeat"/>
    <property type="match status" value="1"/>
</dbReference>
<feature type="compositionally biased region" description="Polar residues" evidence="3">
    <location>
        <begin position="812"/>
        <end position="821"/>
    </location>
</feature>
<proteinExistence type="predicted"/>
<reference evidence="6" key="1">
    <citation type="submission" date="2014-05" db="EMBL/GenBank/DDBJ databases">
        <title>The transcriptome of the halophilic microalga Tetraselmis sp. GSL018 isolated from the Great Salt Lake, Utah.</title>
        <authorList>
            <person name="Jinkerson R.E."/>
            <person name="D'Adamo S."/>
            <person name="Posewitz M.C."/>
        </authorList>
    </citation>
    <scope>NUCLEOTIDE SEQUENCE</scope>
    <source>
        <strain evidence="6">GSL018</strain>
    </source>
</reference>
<feature type="domain" description="Serine/threonine-protein phosphatase 4 regulatory subunit 3-like central" evidence="4">
    <location>
        <begin position="155"/>
        <end position="638"/>
    </location>
</feature>
<evidence type="ECO:0000256" key="2">
    <source>
        <dbReference type="ARBA" id="ARBA00023242"/>
    </source>
</evidence>
<dbReference type="PANTHER" id="PTHR23318:SF0">
    <property type="entry name" value="SERINE_THREONINE-PROTEIN PHOSPHATASE 4 REGULATORY SUBUNIT 3"/>
    <property type="match status" value="1"/>
</dbReference>
<dbReference type="Gene3D" id="2.30.29.30">
    <property type="entry name" value="Pleckstrin-homology domain (PH domain)/Phosphotyrosine-binding domain (PTB)"/>
    <property type="match status" value="1"/>
</dbReference>
<dbReference type="GO" id="GO:0005654">
    <property type="term" value="C:nucleoplasm"/>
    <property type="evidence" value="ECO:0007669"/>
    <property type="project" value="TreeGrafter"/>
</dbReference>
<dbReference type="InterPro" id="IPR006887">
    <property type="entry name" value="P4R3-like_central_dom"/>
</dbReference>
<dbReference type="InterPro" id="IPR011989">
    <property type="entry name" value="ARM-like"/>
</dbReference>
<keyword evidence="2" id="KW-0539">Nucleus</keyword>
<dbReference type="InterPro" id="IPR016024">
    <property type="entry name" value="ARM-type_fold"/>
</dbReference>
<dbReference type="GO" id="GO:0072542">
    <property type="term" value="F:protein phosphatase activator activity"/>
    <property type="evidence" value="ECO:0007669"/>
    <property type="project" value="TreeGrafter"/>
</dbReference>
<dbReference type="EMBL" id="GBEZ01017656">
    <property type="protein sequence ID" value="JAC68702.1"/>
    <property type="molecule type" value="Transcribed_RNA"/>
</dbReference>